<evidence type="ECO:0000313" key="5">
    <source>
        <dbReference type="Proteomes" id="UP000605846"/>
    </source>
</evidence>
<dbReference type="InterPro" id="IPR019378">
    <property type="entry name" value="GDP-Fuc_O-FucTrfase"/>
</dbReference>
<sequence>MSYESSFTQEAPIEEKFITFLPHSGLHNQRIALINALVLAKALNRTLIVPELNIGVATFWRPSPGLELRLDQCTHGENARSCSDYRQYVPVPAKAIFDLSPLEKFGIRTIERLDMRRDYFERNWGVPLDARNASLVYQFEDNARYSYQLYDKKNGKKHPGNFATKVYLEDLRSQQEKFILFGSLFGSHRLVLEEDAELILIREYLRQELAIIHPAVRESAANVVDHLGGPAQFVSIHLRQGDGVFRKTVSVTLDQIRTRLQAQTSTTQDDIAFERLNAVADNRMQLLKECIRASSPDPRLQVIYMATDAPQPRERFASLYSEFLCLFSLHDFPQISVSKLLLPLVDAEVAAHASNFIGTPKSTYTGYIQQRNEHFLYTRST</sequence>
<dbReference type="Proteomes" id="UP000605846">
    <property type="component" value="Unassembled WGS sequence"/>
</dbReference>
<evidence type="ECO:0000256" key="1">
    <source>
        <dbReference type="ARBA" id="ARBA00022679"/>
    </source>
</evidence>
<proteinExistence type="predicted"/>
<keyword evidence="3" id="KW-0119">Carbohydrate metabolism</keyword>
<reference evidence="4" key="1">
    <citation type="submission" date="2020-01" db="EMBL/GenBank/DDBJ databases">
        <title>Genome Sequencing of Three Apophysomyces-Like Fungal Strains Confirms a Novel Fungal Genus in the Mucoromycota with divergent Burkholderia-like Endosymbiotic Bacteria.</title>
        <authorList>
            <person name="Stajich J.E."/>
            <person name="Macias A.M."/>
            <person name="Carter-House D."/>
            <person name="Lovett B."/>
            <person name="Kasson L.R."/>
            <person name="Berry K."/>
            <person name="Grigoriev I."/>
            <person name="Chang Y."/>
            <person name="Spatafora J."/>
            <person name="Kasson M.T."/>
        </authorList>
    </citation>
    <scope>NUCLEOTIDE SEQUENCE</scope>
    <source>
        <strain evidence="4">NRRL A-21654</strain>
    </source>
</reference>
<dbReference type="AlphaFoldDB" id="A0A8H7EQK3"/>
<evidence type="ECO:0000313" key="4">
    <source>
        <dbReference type="EMBL" id="KAF7722273.1"/>
    </source>
</evidence>
<organism evidence="4 5">
    <name type="scientific">Apophysomyces ossiformis</name>
    <dbReference type="NCBI Taxonomy" id="679940"/>
    <lineage>
        <taxon>Eukaryota</taxon>
        <taxon>Fungi</taxon>
        <taxon>Fungi incertae sedis</taxon>
        <taxon>Mucoromycota</taxon>
        <taxon>Mucoromycotina</taxon>
        <taxon>Mucoromycetes</taxon>
        <taxon>Mucorales</taxon>
        <taxon>Mucorineae</taxon>
        <taxon>Mucoraceae</taxon>
        <taxon>Apophysomyces</taxon>
    </lineage>
</organism>
<comment type="caution">
    <text evidence="4">The sequence shown here is derived from an EMBL/GenBank/DDBJ whole genome shotgun (WGS) entry which is preliminary data.</text>
</comment>
<name>A0A8H7EQK3_9FUNG</name>
<dbReference type="Pfam" id="PF10250">
    <property type="entry name" value="O-FucT"/>
    <property type="match status" value="1"/>
</dbReference>
<evidence type="ECO:0000256" key="3">
    <source>
        <dbReference type="ARBA" id="ARBA00023277"/>
    </source>
</evidence>
<accession>A0A8H7EQK3</accession>
<keyword evidence="5" id="KW-1185">Reference proteome</keyword>
<dbReference type="GO" id="GO:0016740">
    <property type="term" value="F:transferase activity"/>
    <property type="evidence" value="ECO:0007669"/>
    <property type="project" value="UniProtKB-KW"/>
</dbReference>
<dbReference type="Gene3D" id="3.40.50.11340">
    <property type="match status" value="1"/>
</dbReference>
<dbReference type="PANTHER" id="PTHR36050:SF1">
    <property type="entry name" value="O-FUCOSYLTRANSFERASE 30"/>
    <property type="match status" value="1"/>
</dbReference>
<dbReference type="EMBL" id="JABAYA010000204">
    <property type="protein sequence ID" value="KAF7722273.1"/>
    <property type="molecule type" value="Genomic_DNA"/>
</dbReference>
<keyword evidence="1" id="KW-0808">Transferase</keyword>
<keyword evidence="2" id="KW-0294">Fucose metabolism</keyword>
<evidence type="ECO:0000256" key="2">
    <source>
        <dbReference type="ARBA" id="ARBA00023253"/>
    </source>
</evidence>
<dbReference type="Gene3D" id="3.40.50.11350">
    <property type="match status" value="1"/>
</dbReference>
<dbReference type="GO" id="GO:0006004">
    <property type="term" value="P:fucose metabolic process"/>
    <property type="evidence" value="ECO:0007669"/>
    <property type="project" value="UniProtKB-KW"/>
</dbReference>
<protein>
    <recommendedName>
        <fullName evidence="6">O-fucosyltransferase family protein</fullName>
    </recommendedName>
</protein>
<dbReference type="OrthoDB" id="1882547at2759"/>
<dbReference type="PANTHER" id="PTHR36050">
    <property type="entry name" value="O-FUCOSYLTRANSFERASE 30"/>
    <property type="match status" value="1"/>
</dbReference>
<evidence type="ECO:0008006" key="6">
    <source>
        <dbReference type="Google" id="ProtNLM"/>
    </source>
</evidence>
<gene>
    <name evidence="4" type="ORF">EC973_003493</name>
</gene>